<accession>A0ABM1BAD3</accession>
<dbReference type="InterPro" id="IPR029034">
    <property type="entry name" value="Cystine-knot_cytokine"/>
</dbReference>
<feature type="chain" id="PRO_5046530790" evidence="5">
    <location>
        <begin position="20"/>
        <end position="248"/>
    </location>
</feature>
<feature type="domain" description="Platelet-derived growth factor (PDGF) family profile" evidence="6">
    <location>
        <begin position="97"/>
        <end position="177"/>
    </location>
</feature>
<keyword evidence="3" id="KW-0497">Mitogen</keyword>
<dbReference type="PANTHER" id="PTHR11633">
    <property type="entry name" value="PLATELET-DERIVED GROWTH FACTOR"/>
    <property type="match status" value="1"/>
</dbReference>
<evidence type="ECO:0000313" key="7">
    <source>
        <dbReference type="Proteomes" id="UP000694941"/>
    </source>
</evidence>
<evidence type="ECO:0000256" key="5">
    <source>
        <dbReference type="SAM" id="SignalP"/>
    </source>
</evidence>
<keyword evidence="5" id="KW-0732">Signal</keyword>
<sequence length="248" mass="28195">MYLIVLLVLLTATFINVYADDYDVVLFPDSVEISGNPLTSNDLTIPESLLIRMSSVKNFTQFMNDFLTNVPYIYGRHGHSNTPTPPAVCEPHPEIVELPKSFDPLLVTWPRCIRLKRCSGCSTSSLLTCVPTKIKTVSITVLKAKYSESGSEKFDFQSHETVKLEEHEKCSFQCKEKASDCSSQQIYKEDECRCVCKNQHRSGSCHKDQIWDSEVCECKCKNYSKCSTGLYFNTRTCRCDTVSLLWSF</sequence>
<dbReference type="PROSITE" id="PS50278">
    <property type="entry name" value="PDGF_2"/>
    <property type="match status" value="1"/>
</dbReference>
<organism evidence="7 8">
    <name type="scientific">Limulus polyphemus</name>
    <name type="common">Atlantic horseshoe crab</name>
    <dbReference type="NCBI Taxonomy" id="6850"/>
    <lineage>
        <taxon>Eukaryota</taxon>
        <taxon>Metazoa</taxon>
        <taxon>Ecdysozoa</taxon>
        <taxon>Arthropoda</taxon>
        <taxon>Chelicerata</taxon>
        <taxon>Merostomata</taxon>
        <taxon>Xiphosura</taxon>
        <taxon>Limulidae</taxon>
        <taxon>Limulus</taxon>
    </lineage>
</organism>
<evidence type="ECO:0000256" key="2">
    <source>
        <dbReference type="ARBA" id="ARBA00023030"/>
    </source>
</evidence>
<dbReference type="PANTHER" id="PTHR11633:SF1">
    <property type="entry name" value="LD28763P"/>
    <property type="match status" value="1"/>
</dbReference>
<proteinExistence type="inferred from homology"/>
<dbReference type="Proteomes" id="UP000694941">
    <property type="component" value="Unplaced"/>
</dbReference>
<keyword evidence="2 4" id="KW-0339">Growth factor</keyword>
<dbReference type="InterPro" id="IPR000072">
    <property type="entry name" value="PDGF/VEGF_dom"/>
</dbReference>
<dbReference type="SUPFAM" id="SSF57501">
    <property type="entry name" value="Cystine-knot cytokines"/>
    <property type="match status" value="1"/>
</dbReference>
<name>A0ABM1BAD3_LIMPO</name>
<evidence type="ECO:0000256" key="4">
    <source>
        <dbReference type="RuleBase" id="RU003818"/>
    </source>
</evidence>
<evidence type="ECO:0000313" key="8">
    <source>
        <dbReference type="RefSeq" id="XP_013778035.1"/>
    </source>
</evidence>
<comment type="similarity">
    <text evidence="1 4">Belongs to the PDGF/VEGF growth factor family.</text>
</comment>
<dbReference type="Gene3D" id="2.10.90.10">
    <property type="entry name" value="Cystine-knot cytokines"/>
    <property type="match status" value="1"/>
</dbReference>
<gene>
    <name evidence="8" type="primary">LOC106462639</name>
</gene>
<dbReference type="SMART" id="SM00141">
    <property type="entry name" value="PDGF"/>
    <property type="match status" value="1"/>
</dbReference>
<evidence type="ECO:0000259" key="6">
    <source>
        <dbReference type="PROSITE" id="PS50278"/>
    </source>
</evidence>
<protein>
    <submittedName>
        <fullName evidence="8">Vascular endothelial growth factor A-A-like</fullName>
    </submittedName>
</protein>
<feature type="signal peptide" evidence="5">
    <location>
        <begin position="1"/>
        <end position="19"/>
    </location>
</feature>
<keyword evidence="7" id="KW-1185">Reference proteome</keyword>
<evidence type="ECO:0000256" key="3">
    <source>
        <dbReference type="ARBA" id="ARBA00023246"/>
    </source>
</evidence>
<dbReference type="GeneID" id="106462639"/>
<evidence type="ECO:0000256" key="1">
    <source>
        <dbReference type="ARBA" id="ARBA00006686"/>
    </source>
</evidence>
<reference evidence="8" key="1">
    <citation type="submission" date="2025-08" db="UniProtKB">
        <authorList>
            <consortium name="RefSeq"/>
        </authorList>
    </citation>
    <scope>IDENTIFICATION</scope>
    <source>
        <tissue evidence="8">Muscle</tissue>
    </source>
</reference>
<dbReference type="Pfam" id="PF00341">
    <property type="entry name" value="PDGF"/>
    <property type="match status" value="1"/>
</dbReference>
<dbReference type="RefSeq" id="XP_013778035.1">
    <property type="nucleotide sequence ID" value="XM_013922581.2"/>
</dbReference>